<accession>A0A812VK81</accession>
<sequence>MQDMHVLYAHECTRTFRIENLTPDDVWEEAQNNSEYRVRVYDSERASVRDRPLKELVANRVLYRNRGWCKAEVEWSSARSHSEQNRWIDAPEQEPTELLGKVPMVPEIFAEEMNSAAFTHRSDAEEVKKLQFKVFIQKVSECEEALFERLPRGQLGQLAKALPYFKKLRVLRLLDFKVGRAEAGEFAQALARNEAIRELEIRGLRGFGAEPEMLGHGHEYDYGFLWEAIAEALKTNSTLTSINLEGNRIDEDGGKAIGEALKSNSTLASINLGFCNIGEGAQAICEALKTNSTLTSINLERNHIGNEGGKAIGKALKTNSTLTSINLESNFIGGEGGKAIAEALRSNSTLTRIELAYNRIGNKGGKAWLASER</sequence>
<dbReference type="InterPro" id="IPR052394">
    <property type="entry name" value="LRR-containing"/>
</dbReference>
<dbReference type="Proteomes" id="UP000601435">
    <property type="component" value="Unassembled WGS sequence"/>
</dbReference>
<organism evidence="1 2">
    <name type="scientific">Symbiodinium necroappetens</name>
    <dbReference type="NCBI Taxonomy" id="1628268"/>
    <lineage>
        <taxon>Eukaryota</taxon>
        <taxon>Sar</taxon>
        <taxon>Alveolata</taxon>
        <taxon>Dinophyceae</taxon>
        <taxon>Suessiales</taxon>
        <taxon>Symbiodiniaceae</taxon>
        <taxon>Symbiodinium</taxon>
    </lineage>
</organism>
<dbReference type="AlphaFoldDB" id="A0A812VK81"/>
<evidence type="ECO:0000313" key="2">
    <source>
        <dbReference type="Proteomes" id="UP000601435"/>
    </source>
</evidence>
<name>A0A812VK81_9DINO</name>
<dbReference type="PANTHER" id="PTHR24114:SF2">
    <property type="entry name" value="F-BOX DOMAIN-CONTAINING PROTEIN-RELATED"/>
    <property type="match status" value="1"/>
</dbReference>
<dbReference type="InterPro" id="IPR001611">
    <property type="entry name" value="Leu-rich_rpt"/>
</dbReference>
<protein>
    <submittedName>
        <fullName evidence="1">NLRC3 protein</fullName>
    </submittedName>
</protein>
<dbReference type="PANTHER" id="PTHR24114">
    <property type="entry name" value="LEUCINE RICH REPEAT FAMILY PROTEIN"/>
    <property type="match status" value="1"/>
</dbReference>
<dbReference type="Pfam" id="PF13516">
    <property type="entry name" value="LRR_6"/>
    <property type="match status" value="5"/>
</dbReference>
<evidence type="ECO:0000313" key="1">
    <source>
        <dbReference type="EMBL" id="CAE7643758.1"/>
    </source>
</evidence>
<reference evidence="1" key="1">
    <citation type="submission" date="2021-02" db="EMBL/GenBank/DDBJ databases">
        <authorList>
            <person name="Dougan E. K."/>
            <person name="Rhodes N."/>
            <person name="Thang M."/>
            <person name="Chan C."/>
        </authorList>
    </citation>
    <scope>NUCLEOTIDE SEQUENCE</scope>
</reference>
<dbReference type="EMBL" id="CAJNJA010030476">
    <property type="protein sequence ID" value="CAE7643758.1"/>
    <property type="molecule type" value="Genomic_DNA"/>
</dbReference>
<dbReference type="OrthoDB" id="448484at2759"/>
<keyword evidence="2" id="KW-1185">Reference proteome</keyword>
<proteinExistence type="predicted"/>
<dbReference type="InterPro" id="IPR032675">
    <property type="entry name" value="LRR_dom_sf"/>
</dbReference>
<comment type="caution">
    <text evidence="1">The sequence shown here is derived from an EMBL/GenBank/DDBJ whole genome shotgun (WGS) entry which is preliminary data.</text>
</comment>
<dbReference type="Gene3D" id="3.80.10.10">
    <property type="entry name" value="Ribonuclease Inhibitor"/>
    <property type="match status" value="2"/>
</dbReference>
<dbReference type="SMART" id="SM00368">
    <property type="entry name" value="LRR_RI"/>
    <property type="match status" value="6"/>
</dbReference>
<gene>
    <name evidence="1" type="primary">NLRC3</name>
    <name evidence="1" type="ORF">SNEC2469_LOCUS18196</name>
</gene>
<dbReference type="SUPFAM" id="SSF52047">
    <property type="entry name" value="RNI-like"/>
    <property type="match status" value="1"/>
</dbReference>